<evidence type="ECO:0000256" key="4">
    <source>
        <dbReference type="HAMAP-Rule" id="MF_00470"/>
    </source>
</evidence>
<dbReference type="InterPro" id="IPR013342">
    <property type="entry name" value="Mandelate_racemase_C"/>
</dbReference>
<dbReference type="InterPro" id="IPR010196">
    <property type="entry name" value="OSB_synthase_MenC1"/>
</dbReference>
<dbReference type="Proteomes" id="UP000607397">
    <property type="component" value="Unassembled WGS sequence"/>
</dbReference>
<proteinExistence type="inferred from homology"/>
<feature type="binding site" evidence="4">
    <location>
        <position position="186"/>
    </location>
    <ligand>
        <name>Mg(2+)</name>
        <dbReference type="ChEBI" id="CHEBI:18420"/>
    </ligand>
</feature>
<reference evidence="7" key="1">
    <citation type="submission" date="2019-12" db="EMBL/GenBank/DDBJ databases">
        <title>High-Quality draft genome sequences of three cyanobacteria isolated from the limestone walls of the Old Cathedral of Coimbra.</title>
        <authorList>
            <person name="Tiago I."/>
            <person name="Soares F."/>
            <person name="Portugal A."/>
        </authorList>
    </citation>
    <scope>NUCLEOTIDE SEQUENCE [LARGE SCALE GENOMIC DNA]</scope>
    <source>
        <strain evidence="7">C</strain>
    </source>
</reference>
<dbReference type="InterPro" id="IPR036849">
    <property type="entry name" value="Enolase-like_C_sf"/>
</dbReference>
<dbReference type="GO" id="GO:0000287">
    <property type="term" value="F:magnesium ion binding"/>
    <property type="evidence" value="ECO:0007669"/>
    <property type="project" value="UniProtKB-UniRule"/>
</dbReference>
<dbReference type="SMART" id="SM00922">
    <property type="entry name" value="MR_MLE"/>
    <property type="match status" value="1"/>
</dbReference>
<dbReference type="GO" id="GO:0042372">
    <property type="term" value="P:phylloquinone biosynthetic process"/>
    <property type="evidence" value="ECO:0007669"/>
    <property type="project" value="UniProtKB-UniRule"/>
</dbReference>
<evidence type="ECO:0000313" key="8">
    <source>
        <dbReference type="Proteomes" id="UP000607397"/>
    </source>
</evidence>
<keyword evidence="8" id="KW-1185">Reference proteome</keyword>
<dbReference type="SUPFAM" id="SSF54826">
    <property type="entry name" value="Enolase N-terminal domain-like"/>
    <property type="match status" value="1"/>
</dbReference>
<evidence type="ECO:0000256" key="5">
    <source>
        <dbReference type="NCBIfam" id="TIGR01927"/>
    </source>
</evidence>
<evidence type="ECO:0000259" key="6">
    <source>
        <dbReference type="SMART" id="SM00922"/>
    </source>
</evidence>
<dbReference type="Gene3D" id="3.30.390.10">
    <property type="entry name" value="Enolase-like, N-terminal domain"/>
    <property type="match status" value="1"/>
</dbReference>
<name>A0A8K2A862_9CYAN</name>
<comment type="caution">
    <text evidence="7">The sequence shown here is derived from an EMBL/GenBank/DDBJ whole genome shotgun (WGS) entry which is preliminary data.</text>
</comment>
<dbReference type="Pfam" id="PF21508">
    <property type="entry name" value="MenC_N"/>
    <property type="match status" value="1"/>
</dbReference>
<gene>
    <name evidence="4" type="primary">menC</name>
    <name evidence="7" type="ORF">GS597_09765</name>
</gene>
<evidence type="ECO:0000313" key="7">
    <source>
        <dbReference type="EMBL" id="NCJ06790.1"/>
    </source>
</evidence>
<dbReference type="UniPathway" id="UPA01057">
    <property type="reaction ID" value="UER00165"/>
</dbReference>
<evidence type="ECO:0000256" key="2">
    <source>
        <dbReference type="ARBA" id="ARBA00022842"/>
    </source>
</evidence>
<dbReference type="EC" id="4.2.1.113" evidence="4 5"/>
<accession>A0A8K2A862</accession>
<keyword evidence="1 4" id="KW-0479">Metal-binding</keyword>
<feature type="active site" description="Proton acceptor" evidence="4">
    <location>
        <position position="260"/>
    </location>
</feature>
<dbReference type="SFLD" id="SFLDG00180">
    <property type="entry name" value="muconate_cycloisomerase"/>
    <property type="match status" value="1"/>
</dbReference>
<feature type="active site" description="Proton donor" evidence="4">
    <location>
        <position position="159"/>
    </location>
</feature>
<evidence type="ECO:0000256" key="3">
    <source>
        <dbReference type="ARBA" id="ARBA00023239"/>
    </source>
</evidence>
<comment type="pathway">
    <text evidence="4">Quinol/quinone metabolism; 1,4-dihydroxy-2-naphthoate biosynthesis; 1,4-dihydroxy-2-naphthoate from chorismate: step 4/7.</text>
</comment>
<comment type="catalytic activity">
    <reaction evidence="4">
        <text>(1R,6R)-6-hydroxy-2-succinyl-cyclohexa-2,4-diene-1-carboxylate = 2-succinylbenzoate + H2O</text>
        <dbReference type="Rhea" id="RHEA:10196"/>
        <dbReference type="ChEBI" id="CHEBI:15377"/>
        <dbReference type="ChEBI" id="CHEBI:18325"/>
        <dbReference type="ChEBI" id="CHEBI:58689"/>
        <dbReference type="EC" id="4.2.1.113"/>
    </reaction>
</comment>
<dbReference type="HAMAP" id="MF_00470">
    <property type="entry name" value="MenC_1"/>
    <property type="match status" value="1"/>
</dbReference>
<feature type="binding site" evidence="4">
    <location>
        <position position="236"/>
    </location>
    <ligand>
        <name>Mg(2+)</name>
        <dbReference type="ChEBI" id="CHEBI:18420"/>
    </ligand>
</feature>
<comment type="pathway">
    <text evidence="4">Cofactor biosynthesis; phylloquinone biosynthesis.</text>
</comment>
<keyword evidence="3 4" id="KW-0456">Lyase</keyword>
<feature type="binding site" evidence="4">
    <location>
        <position position="211"/>
    </location>
    <ligand>
        <name>Mg(2+)</name>
        <dbReference type="ChEBI" id="CHEBI:18420"/>
    </ligand>
</feature>
<evidence type="ECO:0000256" key="1">
    <source>
        <dbReference type="ARBA" id="ARBA00022723"/>
    </source>
</evidence>
<dbReference type="SFLD" id="SFLDS00001">
    <property type="entry name" value="Enolase"/>
    <property type="match status" value="1"/>
</dbReference>
<dbReference type="SFLD" id="SFLDF00009">
    <property type="entry name" value="o-succinylbenzoate_synthase"/>
    <property type="match status" value="1"/>
</dbReference>
<dbReference type="PANTHER" id="PTHR48073">
    <property type="entry name" value="O-SUCCINYLBENZOATE SYNTHASE-RELATED"/>
    <property type="match status" value="1"/>
</dbReference>
<dbReference type="InterPro" id="IPR029065">
    <property type="entry name" value="Enolase_C-like"/>
</dbReference>
<dbReference type="CDD" id="cd03320">
    <property type="entry name" value="OSBS"/>
    <property type="match status" value="1"/>
</dbReference>
<dbReference type="Gene3D" id="3.20.20.120">
    <property type="entry name" value="Enolase-like C-terminal domain"/>
    <property type="match status" value="1"/>
</dbReference>
<dbReference type="NCBIfam" id="TIGR01927">
    <property type="entry name" value="menC_gam_Gplu"/>
    <property type="match status" value="1"/>
</dbReference>
<dbReference type="NCBIfam" id="NF002739">
    <property type="entry name" value="PRK02714.1"/>
    <property type="match status" value="1"/>
</dbReference>
<sequence length="319" mass="35853">MPLKPVSHQDNLEGQRSVIRWRYQQTFTPYAHTFRRLLQTHHGEWAVREGIIVQLQDPWGRMGWGEIAPLPWFGSETLEQALAFCRQLSNPVPVDSILVIPDHLPCCQFGWGSAWESLTRSVRNIPQGFRHCGLLPAGRAALQIWPSLWQQGYRTFKWKIGVGDGEQDCLAALLEALPPTARLRLDANGGLTLAEAEAWLNLNDQRIEYLEQPLPTHRLSEMMGLARQFKIPLALDESVATVAQLQDCLAQGWPGIVILKPSIAGYPWKLRQLCQTQPLDIVVSSVFETAVGRQACLNLAQEIANPHRAQGFGVDLYLS</sequence>
<dbReference type="EMBL" id="WVIC01000016">
    <property type="protein sequence ID" value="NCJ06790.1"/>
    <property type="molecule type" value="Genomic_DNA"/>
</dbReference>
<comment type="similarity">
    <text evidence="4">Belongs to the mandelate racemase/muconate lactonizing enzyme family. MenC type 1 subfamily.</text>
</comment>
<dbReference type="PANTHER" id="PTHR48073:SF2">
    <property type="entry name" value="O-SUCCINYLBENZOATE SYNTHASE"/>
    <property type="match status" value="1"/>
</dbReference>
<dbReference type="Pfam" id="PF13378">
    <property type="entry name" value="MR_MLE_C"/>
    <property type="match status" value="1"/>
</dbReference>
<keyword evidence="2 4" id="KW-0460">Magnesium</keyword>
<dbReference type="GO" id="GO:0043748">
    <property type="term" value="F:O-succinylbenzoate synthase activity"/>
    <property type="evidence" value="ECO:0007669"/>
    <property type="project" value="UniProtKB-EC"/>
</dbReference>
<feature type="domain" description="Mandelate racemase/muconate lactonizing enzyme C-terminal" evidence="6">
    <location>
        <begin position="138"/>
        <end position="232"/>
    </location>
</feature>
<dbReference type="InterPro" id="IPR041338">
    <property type="entry name" value="OSBS_N"/>
</dbReference>
<comment type="cofactor">
    <cofactor evidence="4">
        <name>a divalent metal cation</name>
        <dbReference type="ChEBI" id="CHEBI:60240"/>
    </cofactor>
</comment>
<organism evidence="7 8">
    <name type="scientific">Petrachloros mirabilis ULC683</name>
    <dbReference type="NCBI Taxonomy" id="2781853"/>
    <lineage>
        <taxon>Bacteria</taxon>
        <taxon>Bacillati</taxon>
        <taxon>Cyanobacteriota</taxon>
        <taxon>Cyanophyceae</taxon>
        <taxon>Synechococcales</taxon>
        <taxon>Petrachlorosaceae</taxon>
        <taxon>Petrachloros</taxon>
        <taxon>Petrachloros mirabilis</taxon>
    </lineage>
</organism>
<dbReference type="AlphaFoldDB" id="A0A8K2A862"/>
<dbReference type="SUPFAM" id="SSF51604">
    <property type="entry name" value="Enolase C-terminal domain-like"/>
    <property type="match status" value="1"/>
</dbReference>
<dbReference type="InterPro" id="IPR029017">
    <property type="entry name" value="Enolase-like_N"/>
</dbReference>
<dbReference type="GO" id="GO:0009234">
    <property type="term" value="P:menaquinone biosynthetic process"/>
    <property type="evidence" value="ECO:0007669"/>
    <property type="project" value="UniProtKB-UniRule"/>
</dbReference>
<dbReference type="UniPathway" id="UPA00995"/>
<protein>
    <recommendedName>
        <fullName evidence="4 5">o-succinylbenzoate synthase</fullName>
        <shortName evidence="4">OSB synthase</shortName>
        <shortName evidence="4">OSBS</shortName>
        <ecNumber evidence="4 5">4.2.1.113</ecNumber>
    </recommendedName>
    <alternativeName>
        <fullName evidence="4">4-(2'-carboxyphenyl)-4-oxybutyric acid synthase</fullName>
    </alternativeName>
    <alternativeName>
        <fullName evidence="4">o-succinylbenzoic acid synthase</fullName>
    </alternativeName>
</protein>
<comment type="function">
    <text evidence="4">Converts 2-succinyl-6-hydroxy-2,4-cyclohexadiene-1-carboxylate (SHCHC) to 2-succinylbenzoate (OSB).</text>
</comment>